<dbReference type="GO" id="GO:0016020">
    <property type="term" value="C:membrane"/>
    <property type="evidence" value="ECO:0007669"/>
    <property type="project" value="UniProtKB-SubCell"/>
</dbReference>
<feature type="transmembrane region" description="Helical" evidence="13">
    <location>
        <begin position="293"/>
        <end position="309"/>
    </location>
</feature>
<dbReference type="FunFam" id="3.40.1110.10:FF:000005">
    <property type="entry name" value="Plasma membrane ATPase"/>
    <property type="match status" value="1"/>
</dbReference>
<dbReference type="InterPro" id="IPR023214">
    <property type="entry name" value="HAD_sf"/>
</dbReference>
<evidence type="ECO:0000256" key="13">
    <source>
        <dbReference type="SAM" id="Phobius"/>
    </source>
</evidence>
<evidence type="ECO:0000256" key="9">
    <source>
        <dbReference type="ARBA" id="ARBA00022842"/>
    </source>
</evidence>
<proteinExistence type="inferred from homology"/>
<keyword evidence="10" id="KW-1278">Translocase</keyword>
<keyword evidence="16" id="KW-1185">Reference proteome</keyword>
<dbReference type="SUPFAM" id="SSF56784">
    <property type="entry name" value="HAD-like"/>
    <property type="match status" value="1"/>
</dbReference>
<evidence type="ECO:0000256" key="10">
    <source>
        <dbReference type="ARBA" id="ARBA00022967"/>
    </source>
</evidence>
<dbReference type="GO" id="GO:0008553">
    <property type="term" value="F:P-type proton-exporting transporter activity"/>
    <property type="evidence" value="ECO:0007669"/>
    <property type="project" value="UniProtKB-EC"/>
</dbReference>
<evidence type="ECO:0000256" key="5">
    <source>
        <dbReference type="ARBA" id="ARBA00022692"/>
    </source>
</evidence>
<dbReference type="GO" id="GO:0016887">
    <property type="term" value="F:ATP hydrolysis activity"/>
    <property type="evidence" value="ECO:0007669"/>
    <property type="project" value="InterPro"/>
</dbReference>
<dbReference type="Gene3D" id="3.40.50.1000">
    <property type="entry name" value="HAD superfamily/HAD-like"/>
    <property type="match status" value="1"/>
</dbReference>
<dbReference type="NCBIfam" id="TIGR01494">
    <property type="entry name" value="ATPase_P-type"/>
    <property type="match status" value="1"/>
</dbReference>
<evidence type="ECO:0000256" key="8">
    <source>
        <dbReference type="ARBA" id="ARBA00022840"/>
    </source>
</evidence>
<dbReference type="InterPro" id="IPR036412">
    <property type="entry name" value="HAD-like_sf"/>
</dbReference>
<organism evidence="15 16">
    <name type="scientific">Panicum miliaceum</name>
    <name type="common">Proso millet</name>
    <name type="synonym">Broomcorn millet</name>
    <dbReference type="NCBI Taxonomy" id="4540"/>
    <lineage>
        <taxon>Eukaryota</taxon>
        <taxon>Viridiplantae</taxon>
        <taxon>Streptophyta</taxon>
        <taxon>Embryophyta</taxon>
        <taxon>Tracheophyta</taxon>
        <taxon>Spermatophyta</taxon>
        <taxon>Magnoliopsida</taxon>
        <taxon>Liliopsida</taxon>
        <taxon>Poales</taxon>
        <taxon>Poaceae</taxon>
        <taxon>PACMAD clade</taxon>
        <taxon>Panicoideae</taxon>
        <taxon>Panicodae</taxon>
        <taxon>Paniceae</taxon>
        <taxon>Panicinae</taxon>
        <taxon>Panicum</taxon>
        <taxon>Panicum sect. Panicum</taxon>
    </lineage>
</organism>
<comment type="similarity">
    <text evidence="2">Belongs to the cation transport ATPase (P-type) (TC 3.A.3) family. Type IIIA subfamily.</text>
</comment>
<feature type="transmembrane region" description="Helical" evidence="13">
    <location>
        <begin position="425"/>
        <end position="446"/>
    </location>
</feature>
<comment type="subcellular location">
    <subcellularLocation>
        <location evidence="1">Membrane</location>
        <topology evidence="1">Multi-pass membrane protein</topology>
    </subcellularLocation>
</comment>
<dbReference type="Gene3D" id="3.40.1110.10">
    <property type="entry name" value="Calcium-transporting ATPase, cytoplasmic domain N"/>
    <property type="match status" value="1"/>
</dbReference>
<evidence type="ECO:0000259" key="14">
    <source>
        <dbReference type="Pfam" id="PF00690"/>
    </source>
</evidence>
<feature type="transmembrane region" description="Helical" evidence="13">
    <location>
        <begin position="458"/>
        <end position="482"/>
    </location>
</feature>
<keyword evidence="12 13" id="KW-0472">Membrane</keyword>
<reference evidence="16" key="1">
    <citation type="journal article" date="2019" name="Nat. Commun.">
        <title>The genome of broomcorn millet.</title>
        <authorList>
            <person name="Zou C."/>
            <person name="Miki D."/>
            <person name="Li D."/>
            <person name="Tang Q."/>
            <person name="Xiao L."/>
            <person name="Rajput S."/>
            <person name="Deng P."/>
            <person name="Jia W."/>
            <person name="Huang R."/>
            <person name="Zhang M."/>
            <person name="Sun Y."/>
            <person name="Hu J."/>
            <person name="Fu X."/>
            <person name="Schnable P.S."/>
            <person name="Li F."/>
            <person name="Zhang H."/>
            <person name="Feng B."/>
            <person name="Zhu X."/>
            <person name="Liu R."/>
            <person name="Schnable J.C."/>
            <person name="Zhu J.-K."/>
            <person name="Zhang H."/>
        </authorList>
    </citation>
    <scope>NUCLEOTIDE SEQUENCE [LARGE SCALE GENOMIC DNA]</scope>
</reference>
<evidence type="ECO:0000256" key="2">
    <source>
        <dbReference type="ARBA" id="ARBA00008804"/>
    </source>
</evidence>
<evidence type="ECO:0000256" key="3">
    <source>
        <dbReference type="ARBA" id="ARBA00012476"/>
    </source>
</evidence>
<sequence length="592" mass="65673">MASLEDLKNENVDLESIPIQEVFAVLKSSPHGLTSNDGASRLQIFGPNKLEEKKPFVKDLDKDAVVLYAARASRTENQDAIDASIVGMLADPREARAGIQEVHFMPFNPVDKTAITYIDSDGTWHRISKGAPEQIIDLCRLREDLSRRVHAIIAKFADRGLRSLALAIGKETGRRLGMGTNMYPSSSLLKDGDTGGLPVDELIEKADGFAGVFPEHKYEIVRRLQERKHICGMTGDGVNDAPALKNADIGIAVADATDAARGASDIVLTEPGLSVIISAVLTSRAIFQRMKNYTIRVVLGFLLLALIWRFDFAPFMVLIIAVLNDGTIMTISKDRVKPSPMPDAWRLQEIFATGVVLGTYLALATVLFFWAVRDTSFFTNTFGVRHIGDSTEELMAAVYLQVSIISQALIFVTRARSRFFVERPGLLLVAAFLAAQLVATLIAVYAEWPFARIKGIGWGWGAVIWLFTIVTFFPLDVFKFAIRYFLSGKQWNNVFDNKTAFANELDYGKSKREAQWAIAQRSLHGLQQPEASGLSNTDNTNDFIELSEIAEQAKRRAEIARLRELHTLKGHVESVVKLKGLDIDTIQHNYTV</sequence>
<dbReference type="InterPro" id="IPR023298">
    <property type="entry name" value="ATPase_P-typ_TM_dom_sf"/>
</dbReference>
<dbReference type="AlphaFoldDB" id="A0A3L6PDL2"/>
<comment type="caution">
    <text evidence="15">The sequence shown here is derived from an EMBL/GenBank/DDBJ whole genome shotgun (WGS) entry which is preliminary data.</text>
</comment>
<keyword evidence="6" id="KW-0479">Metal-binding</keyword>
<dbReference type="Pfam" id="PF00690">
    <property type="entry name" value="Cation_ATPase_N"/>
    <property type="match status" value="1"/>
</dbReference>
<accession>A0A3L6PDL2</accession>
<name>A0A3L6PDL2_PANMI</name>
<dbReference type="Pfam" id="PF00702">
    <property type="entry name" value="Hydrolase"/>
    <property type="match status" value="1"/>
</dbReference>
<dbReference type="Proteomes" id="UP000275267">
    <property type="component" value="Unassembled WGS sequence"/>
</dbReference>
<evidence type="ECO:0000256" key="1">
    <source>
        <dbReference type="ARBA" id="ARBA00004141"/>
    </source>
</evidence>
<keyword evidence="5 13" id="KW-0812">Transmembrane</keyword>
<evidence type="ECO:0000256" key="12">
    <source>
        <dbReference type="ARBA" id="ARBA00023136"/>
    </source>
</evidence>
<keyword evidence="7" id="KW-0547">Nucleotide-binding</keyword>
<dbReference type="Gene3D" id="1.20.1110.10">
    <property type="entry name" value="Calcium-transporting ATPase, transmembrane domain"/>
    <property type="match status" value="1"/>
</dbReference>
<dbReference type="EC" id="7.1.2.1" evidence="3"/>
<dbReference type="SUPFAM" id="SSF81665">
    <property type="entry name" value="Calcium ATPase, transmembrane domain M"/>
    <property type="match status" value="1"/>
</dbReference>
<gene>
    <name evidence="15" type="ORF">C2845_PM10G17370</name>
</gene>
<evidence type="ECO:0000256" key="4">
    <source>
        <dbReference type="ARBA" id="ARBA00022553"/>
    </source>
</evidence>
<evidence type="ECO:0000256" key="6">
    <source>
        <dbReference type="ARBA" id="ARBA00022723"/>
    </source>
</evidence>
<dbReference type="EMBL" id="PQIB02000018">
    <property type="protein sequence ID" value="RLM54988.1"/>
    <property type="molecule type" value="Genomic_DNA"/>
</dbReference>
<dbReference type="Gene3D" id="6.10.140.890">
    <property type="match status" value="1"/>
</dbReference>
<evidence type="ECO:0000313" key="16">
    <source>
        <dbReference type="Proteomes" id="UP000275267"/>
    </source>
</evidence>
<dbReference type="GO" id="GO:0046872">
    <property type="term" value="F:metal ion binding"/>
    <property type="evidence" value="ECO:0007669"/>
    <property type="project" value="UniProtKB-KW"/>
</dbReference>
<dbReference type="STRING" id="4540.A0A3L6PDL2"/>
<keyword evidence="4" id="KW-0597">Phosphoprotein</keyword>
<evidence type="ECO:0000313" key="15">
    <source>
        <dbReference type="EMBL" id="RLM54988.1"/>
    </source>
</evidence>
<feature type="transmembrane region" description="Helical" evidence="13">
    <location>
        <begin position="351"/>
        <end position="372"/>
    </location>
</feature>
<keyword evidence="8" id="KW-0067">ATP-binding</keyword>
<keyword evidence="11 13" id="KW-1133">Transmembrane helix</keyword>
<dbReference type="InterPro" id="IPR001757">
    <property type="entry name" value="P_typ_ATPase"/>
</dbReference>
<dbReference type="GO" id="GO:0005524">
    <property type="term" value="F:ATP binding"/>
    <property type="evidence" value="ECO:0007669"/>
    <property type="project" value="UniProtKB-KW"/>
</dbReference>
<dbReference type="InterPro" id="IPR023299">
    <property type="entry name" value="ATPase_P-typ_cyto_dom_N"/>
</dbReference>
<dbReference type="PANTHER" id="PTHR42861">
    <property type="entry name" value="CALCIUM-TRANSPORTING ATPASE"/>
    <property type="match status" value="1"/>
</dbReference>
<dbReference type="FunFam" id="3.40.50.1000:FF:000211">
    <property type="entry name" value="Plasma membrane ATPase"/>
    <property type="match status" value="1"/>
</dbReference>
<evidence type="ECO:0000256" key="7">
    <source>
        <dbReference type="ARBA" id="ARBA00022741"/>
    </source>
</evidence>
<protein>
    <recommendedName>
        <fullName evidence="3">P-type H(+)-exporting transporter</fullName>
        <ecNumber evidence="3">7.1.2.1</ecNumber>
    </recommendedName>
</protein>
<dbReference type="InterPro" id="IPR004014">
    <property type="entry name" value="ATPase_P-typ_cation-transptr_N"/>
</dbReference>
<feature type="domain" description="Cation-transporting P-type ATPase N-terminal" evidence="14">
    <location>
        <begin position="16"/>
        <end position="55"/>
    </location>
</feature>
<keyword evidence="9" id="KW-0460">Magnesium</keyword>
<dbReference type="OrthoDB" id="116380at2759"/>
<dbReference type="PRINTS" id="PR00119">
    <property type="entry name" value="CATATPASE"/>
</dbReference>
<evidence type="ECO:0000256" key="11">
    <source>
        <dbReference type="ARBA" id="ARBA00022989"/>
    </source>
</evidence>